<dbReference type="SMART" id="SM00554">
    <property type="entry name" value="FAS1"/>
    <property type="match status" value="1"/>
</dbReference>
<reference evidence="2 3" key="1">
    <citation type="submission" date="2016-10" db="EMBL/GenBank/DDBJ databases">
        <authorList>
            <person name="Varghese N."/>
            <person name="Submissions S."/>
        </authorList>
    </citation>
    <scope>NUCLEOTIDE SEQUENCE [LARGE SCALE GENOMIC DNA]</scope>
    <source>
        <strain evidence="2 3">DSM 2373</strain>
    </source>
</reference>
<dbReference type="PROSITE" id="PS50213">
    <property type="entry name" value="FAS1"/>
    <property type="match status" value="1"/>
</dbReference>
<name>A0A1G8XR49_9EURY</name>
<evidence type="ECO:0000259" key="1">
    <source>
        <dbReference type="PROSITE" id="PS50213"/>
    </source>
</evidence>
<feature type="domain" description="FAS1" evidence="1">
    <location>
        <begin position="1"/>
        <end position="131"/>
    </location>
</feature>
<dbReference type="InterPro" id="IPR050904">
    <property type="entry name" value="Adhesion/Biosynth-related"/>
</dbReference>
<dbReference type="Proteomes" id="UP000326500">
    <property type="component" value="Unassembled WGS sequence"/>
</dbReference>
<dbReference type="SUPFAM" id="SSF82153">
    <property type="entry name" value="FAS1 domain"/>
    <property type="match status" value="1"/>
</dbReference>
<accession>A0A1G8XR49</accession>
<dbReference type="FunFam" id="2.30.180.10:FF:000014">
    <property type="entry name" value="Stabilin 1"/>
    <property type="match status" value="1"/>
</dbReference>
<dbReference type="Pfam" id="PF02469">
    <property type="entry name" value="Fasciclin"/>
    <property type="match status" value="1"/>
</dbReference>
<dbReference type="InterPro" id="IPR036378">
    <property type="entry name" value="FAS1_dom_sf"/>
</dbReference>
<sequence>MKSIFETAREDDRLSTSLRIVQVGEMVPLLDEVGEYTAFFPTNEAFSRFPAEVLHAVMVDRERLTSLIKYHVVQGKLTVQELAQMEAIRTLQGDHLEIEGGPEMVKVNDAAIIQANVDCTNGMYHVIDQVLLPRAVEARVTR</sequence>
<dbReference type="InterPro" id="IPR000782">
    <property type="entry name" value="FAS1_domain"/>
</dbReference>
<dbReference type="OrthoDB" id="105895at2157"/>
<protein>
    <submittedName>
        <fullName evidence="2">Uncaracterized surface protein containing fasciclin (FAS1) repeats</fullName>
    </submittedName>
</protein>
<dbReference type="PANTHER" id="PTHR10900">
    <property type="entry name" value="PERIOSTIN-RELATED"/>
    <property type="match status" value="1"/>
</dbReference>
<dbReference type="EMBL" id="FNFT01000002">
    <property type="protein sequence ID" value="SDJ92943.1"/>
    <property type="molecule type" value="Genomic_DNA"/>
</dbReference>
<organism evidence="2 3">
    <name type="scientific">Methanoculleus thermophilus</name>
    <dbReference type="NCBI Taxonomy" id="2200"/>
    <lineage>
        <taxon>Archaea</taxon>
        <taxon>Methanobacteriati</taxon>
        <taxon>Methanobacteriota</taxon>
        <taxon>Stenosarchaea group</taxon>
        <taxon>Methanomicrobia</taxon>
        <taxon>Methanomicrobiales</taxon>
        <taxon>Methanomicrobiaceae</taxon>
        <taxon>Methanoculleus</taxon>
    </lineage>
</organism>
<dbReference type="STRING" id="2200.GCA_001571405_00650"/>
<dbReference type="RefSeq" id="WP_066955411.1">
    <property type="nucleotide sequence ID" value="NZ_BCNX01000004.1"/>
</dbReference>
<evidence type="ECO:0000313" key="3">
    <source>
        <dbReference type="Proteomes" id="UP000326500"/>
    </source>
</evidence>
<proteinExistence type="predicted"/>
<dbReference type="AlphaFoldDB" id="A0A1G8XR49"/>
<evidence type="ECO:0000313" key="2">
    <source>
        <dbReference type="EMBL" id="SDJ92943.1"/>
    </source>
</evidence>
<dbReference type="PANTHER" id="PTHR10900:SF77">
    <property type="entry name" value="FI19380P1"/>
    <property type="match status" value="1"/>
</dbReference>
<dbReference type="Gene3D" id="2.30.180.10">
    <property type="entry name" value="FAS1 domain"/>
    <property type="match status" value="1"/>
</dbReference>
<keyword evidence="3" id="KW-1185">Reference proteome</keyword>
<gene>
    <name evidence="2" type="ORF">SAMN04488571_10210</name>
</gene>